<gene>
    <name evidence="6" type="ORF">L3X38_000328</name>
</gene>
<accession>A0AAD4YHD3</accession>
<name>A0AAD4YHD3_PRUDU</name>
<dbReference type="InterPro" id="IPR035897">
    <property type="entry name" value="Toll_tir_struct_dom_sf"/>
</dbReference>
<comment type="caution">
    <text evidence="6">The sequence shown here is derived from an EMBL/GenBank/DDBJ whole genome shotgun (WGS) entry which is preliminary data.</text>
</comment>
<dbReference type="PANTHER" id="PTHR32009">
    <property type="entry name" value="TMV RESISTANCE PROTEIN N-LIKE"/>
    <property type="match status" value="1"/>
</dbReference>
<dbReference type="AlphaFoldDB" id="A0AAD4YHD3"/>
<dbReference type="SUPFAM" id="SSF52200">
    <property type="entry name" value="Toll/Interleukin receptor TIR domain"/>
    <property type="match status" value="1"/>
</dbReference>
<protein>
    <recommendedName>
        <fullName evidence="1">ADP-ribosyl cyclase/cyclic ADP-ribose hydrolase</fullName>
        <ecNumber evidence="1">3.2.2.6</ecNumber>
    </recommendedName>
</protein>
<dbReference type="SMART" id="SM00255">
    <property type="entry name" value="TIR"/>
    <property type="match status" value="1"/>
</dbReference>
<keyword evidence="2" id="KW-0378">Hydrolase</keyword>
<evidence type="ECO:0000313" key="6">
    <source>
        <dbReference type="EMBL" id="KAI5311392.1"/>
    </source>
</evidence>
<dbReference type="GO" id="GO:0061809">
    <property type="term" value="F:NAD+ nucleosidase activity, cyclic ADP-ribose generating"/>
    <property type="evidence" value="ECO:0007669"/>
    <property type="project" value="UniProtKB-EC"/>
</dbReference>
<evidence type="ECO:0000256" key="2">
    <source>
        <dbReference type="ARBA" id="ARBA00022801"/>
    </source>
</evidence>
<dbReference type="EMBL" id="JAJFAZ020000014">
    <property type="protein sequence ID" value="KAI5311392.1"/>
    <property type="molecule type" value="Genomic_DNA"/>
</dbReference>
<dbReference type="PROSITE" id="PS50104">
    <property type="entry name" value="TIR"/>
    <property type="match status" value="1"/>
</dbReference>
<keyword evidence="3" id="KW-0520">NAD</keyword>
<dbReference type="PANTHER" id="PTHR32009:SF39">
    <property type="entry name" value="TIR DOMAIN-CONTAINING PROTEIN"/>
    <property type="match status" value="1"/>
</dbReference>
<dbReference type="FunFam" id="3.40.50.10140:FF:000007">
    <property type="entry name" value="Disease resistance protein (TIR-NBS-LRR class)"/>
    <property type="match status" value="1"/>
</dbReference>
<dbReference type="Pfam" id="PF01582">
    <property type="entry name" value="TIR"/>
    <property type="match status" value="1"/>
</dbReference>
<sequence length="172" mass="19486">MALVRASDPQTSSVSSTSRYCRYHVFLSFRGQDTRKAFTDHLYTALVNAGFRTFRDDDEVERGEGIELELQKAIKHSRTSVIMFSKDYASSRWCLDELVMILERKRISADHVVLPVFYDVDPSDVRNQTGSLAKAFARHQKTQPSNKVKEWKEALAEVADLAGMVLPNQANG</sequence>
<dbReference type="Gene3D" id="3.40.50.10140">
    <property type="entry name" value="Toll/interleukin-1 receptor homology (TIR) domain"/>
    <property type="match status" value="1"/>
</dbReference>
<proteinExistence type="predicted"/>
<dbReference type="Proteomes" id="UP001054821">
    <property type="component" value="Unassembled WGS sequence"/>
</dbReference>
<feature type="domain" description="TIR" evidence="5">
    <location>
        <begin position="21"/>
        <end position="172"/>
    </location>
</feature>
<organism evidence="6 7">
    <name type="scientific">Prunus dulcis</name>
    <name type="common">Almond</name>
    <name type="synonym">Amygdalus dulcis</name>
    <dbReference type="NCBI Taxonomy" id="3755"/>
    <lineage>
        <taxon>Eukaryota</taxon>
        <taxon>Viridiplantae</taxon>
        <taxon>Streptophyta</taxon>
        <taxon>Embryophyta</taxon>
        <taxon>Tracheophyta</taxon>
        <taxon>Spermatophyta</taxon>
        <taxon>Magnoliopsida</taxon>
        <taxon>eudicotyledons</taxon>
        <taxon>Gunneridae</taxon>
        <taxon>Pentapetalae</taxon>
        <taxon>rosids</taxon>
        <taxon>fabids</taxon>
        <taxon>Rosales</taxon>
        <taxon>Rosaceae</taxon>
        <taxon>Amygdaloideae</taxon>
        <taxon>Amygdaleae</taxon>
        <taxon>Prunus</taxon>
    </lineage>
</organism>
<dbReference type="GO" id="GO:0007165">
    <property type="term" value="P:signal transduction"/>
    <property type="evidence" value="ECO:0007669"/>
    <property type="project" value="InterPro"/>
</dbReference>
<evidence type="ECO:0000259" key="5">
    <source>
        <dbReference type="PROSITE" id="PS50104"/>
    </source>
</evidence>
<evidence type="ECO:0000256" key="4">
    <source>
        <dbReference type="ARBA" id="ARBA00047304"/>
    </source>
</evidence>
<dbReference type="EC" id="3.2.2.6" evidence="1"/>
<reference evidence="6 7" key="1">
    <citation type="journal article" date="2022" name="G3 (Bethesda)">
        <title>Whole-genome sequence and methylome profiling of the almond [Prunus dulcis (Mill.) D.A. Webb] cultivar 'Nonpareil'.</title>
        <authorList>
            <person name="D'Amico-Willman K.M."/>
            <person name="Ouma W.Z."/>
            <person name="Meulia T."/>
            <person name="Sideli G.M."/>
            <person name="Gradziel T.M."/>
            <person name="Fresnedo-Ramirez J."/>
        </authorList>
    </citation>
    <scope>NUCLEOTIDE SEQUENCE [LARGE SCALE GENOMIC DNA]</scope>
    <source>
        <strain evidence="6">Clone GOH B32 T37-40</strain>
    </source>
</reference>
<dbReference type="InterPro" id="IPR000157">
    <property type="entry name" value="TIR_dom"/>
</dbReference>
<evidence type="ECO:0000256" key="1">
    <source>
        <dbReference type="ARBA" id="ARBA00011982"/>
    </source>
</evidence>
<evidence type="ECO:0000256" key="3">
    <source>
        <dbReference type="ARBA" id="ARBA00023027"/>
    </source>
</evidence>
<keyword evidence="7" id="KW-1185">Reference proteome</keyword>
<evidence type="ECO:0000313" key="7">
    <source>
        <dbReference type="Proteomes" id="UP001054821"/>
    </source>
</evidence>
<comment type="catalytic activity">
    <reaction evidence="4">
        <text>NAD(+) + H2O = ADP-D-ribose + nicotinamide + H(+)</text>
        <dbReference type="Rhea" id="RHEA:16301"/>
        <dbReference type="ChEBI" id="CHEBI:15377"/>
        <dbReference type="ChEBI" id="CHEBI:15378"/>
        <dbReference type="ChEBI" id="CHEBI:17154"/>
        <dbReference type="ChEBI" id="CHEBI:57540"/>
        <dbReference type="ChEBI" id="CHEBI:57967"/>
        <dbReference type="EC" id="3.2.2.6"/>
    </reaction>
    <physiologicalReaction direction="left-to-right" evidence="4">
        <dbReference type="Rhea" id="RHEA:16302"/>
    </physiologicalReaction>
</comment>